<evidence type="ECO:0000313" key="1">
    <source>
        <dbReference type="EMBL" id="ODQ58479.1"/>
    </source>
</evidence>
<dbReference type="Proteomes" id="UP000094112">
    <property type="component" value="Unassembled WGS sequence"/>
</dbReference>
<organism evidence="1 2">
    <name type="scientific">Wickerhamomyces anomalus (strain ATCC 58044 / CBS 1984 / NCYC 433 / NRRL Y-366-8)</name>
    <name type="common">Yeast</name>
    <name type="synonym">Hansenula anomala</name>
    <dbReference type="NCBI Taxonomy" id="683960"/>
    <lineage>
        <taxon>Eukaryota</taxon>
        <taxon>Fungi</taxon>
        <taxon>Dikarya</taxon>
        <taxon>Ascomycota</taxon>
        <taxon>Saccharomycotina</taxon>
        <taxon>Saccharomycetes</taxon>
        <taxon>Phaffomycetales</taxon>
        <taxon>Wickerhamomycetaceae</taxon>
        <taxon>Wickerhamomyces</taxon>
    </lineage>
</organism>
<accession>A0A1E3NZ65</accession>
<dbReference type="AlphaFoldDB" id="A0A1E3NZ65"/>
<protein>
    <submittedName>
        <fullName evidence="1">Uncharacterized protein</fullName>
    </submittedName>
</protein>
<proteinExistence type="predicted"/>
<dbReference type="RefSeq" id="XP_019037686.1">
    <property type="nucleotide sequence ID" value="XM_019186515.1"/>
</dbReference>
<gene>
    <name evidence="1" type="ORF">WICANDRAFT_96426</name>
</gene>
<evidence type="ECO:0000313" key="2">
    <source>
        <dbReference type="Proteomes" id="UP000094112"/>
    </source>
</evidence>
<name>A0A1E3NZ65_WICAA</name>
<dbReference type="GeneID" id="30203761"/>
<keyword evidence="2" id="KW-1185">Reference proteome</keyword>
<sequence>MLRASEYSGRYYGHLGLTKLDTDNVKYIMSSWSSLKVNSWIWYLVKKKDRQLNTRQT</sequence>
<reference evidence="1 2" key="1">
    <citation type="journal article" date="2016" name="Proc. Natl. Acad. Sci. U.S.A.">
        <title>Comparative genomics of biotechnologically important yeasts.</title>
        <authorList>
            <person name="Riley R."/>
            <person name="Haridas S."/>
            <person name="Wolfe K.H."/>
            <person name="Lopes M.R."/>
            <person name="Hittinger C.T."/>
            <person name="Goeker M."/>
            <person name="Salamov A.A."/>
            <person name="Wisecaver J.H."/>
            <person name="Long T.M."/>
            <person name="Calvey C.H."/>
            <person name="Aerts A.L."/>
            <person name="Barry K.W."/>
            <person name="Choi C."/>
            <person name="Clum A."/>
            <person name="Coughlan A.Y."/>
            <person name="Deshpande S."/>
            <person name="Douglass A.P."/>
            <person name="Hanson S.J."/>
            <person name="Klenk H.-P."/>
            <person name="LaButti K.M."/>
            <person name="Lapidus A."/>
            <person name="Lindquist E.A."/>
            <person name="Lipzen A.M."/>
            <person name="Meier-Kolthoff J.P."/>
            <person name="Ohm R.A."/>
            <person name="Otillar R.P."/>
            <person name="Pangilinan J.L."/>
            <person name="Peng Y."/>
            <person name="Rokas A."/>
            <person name="Rosa C.A."/>
            <person name="Scheuner C."/>
            <person name="Sibirny A.A."/>
            <person name="Slot J.C."/>
            <person name="Stielow J.B."/>
            <person name="Sun H."/>
            <person name="Kurtzman C.P."/>
            <person name="Blackwell M."/>
            <person name="Grigoriev I.V."/>
            <person name="Jeffries T.W."/>
        </authorList>
    </citation>
    <scope>NUCLEOTIDE SEQUENCE [LARGE SCALE GENOMIC DNA]</scope>
    <source>
        <strain evidence="2">ATCC 58044 / CBS 1984 / NCYC 433 / NRRL Y-366-8</strain>
    </source>
</reference>
<dbReference type="EMBL" id="KV454212">
    <property type="protein sequence ID" value="ODQ58479.1"/>
    <property type="molecule type" value="Genomic_DNA"/>
</dbReference>